<dbReference type="EMBL" id="UGCP01000002">
    <property type="protein sequence ID" value="STI86838.1"/>
    <property type="molecule type" value="Genomic_DNA"/>
</dbReference>
<name>A0A376UCR3_ECOLX</name>
<dbReference type="InterPro" id="IPR005021">
    <property type="entry name" value="Terminase_largesu-like"/>
</dbReference>
<dbReference type="InterPro" id="IPR046462">
    <property type="entry name" value="TerL_nuclease"/>
</dbReference>
<accession>A0A376UCR3</accession>
<reference evidence="2 3" key="1">
    <citation type="submission" date="2018-06" db="EMBL/GenBank/DDBJ databases">
        <authorList>
            <consortium name="Pathogen Informatics"/>
            <person name="Doyle S."/>
        </authorList>
    </citation>
    <scope>NUCLEOTIDE SEQUENCE [LARGE SCALE GENOMIC DNA]</scope>
    <source>
        <strain evidence="2 3">NCTC8622</strain>
    </source>
</reference>
<evidence type="ECO:0000313" key="3">
    <source>
        <dbReference type="Proteomes" id="UP000254079"/>
    </source>
</evidence>
<protein>
    <submittedName>
        <fullName evidence="2">Putative phage terminase, large subunit</fullName>
    </submittedName>
</protein>
<evidence type="ECO:0000313" key="2">
    <source>
        <dbReference type="EMBL" id="STI86838.1"/>
    </source>
</evidence>
<gene>
    <name evidence="2" type="ORF">NCTC8622_05974</name>
</gene>
<dbReference type="AlphaFoldDB" id="A0A376UCR3"/>
<dbReference type="Pfam" id="PF20441">
    <property type="entry name" value="TerL_nuclease"/>
    <property type="match status" value="1"/>
</dbReference>
<feature type="domain" description="Terminase large subunit-like endonuclease" evidence="1">
    <location>
        <begin position="58"/>
        <end position="170"/>
    </location>
</feature>
<sequence>MYVIGRDRETREWLGWGHAWAHETAVVRRKSEASRFQDFVACGDMTIVRRVGDDTAEVAEYVRRIHEAELLEHIGIDPSGVGQILDSLAEAGIPDGIVVGISQGWKLGGAIKTTERKLAEGVLVHGGQPLMAWCVGNARVEPKGNAILITKQASGRGKIDPLMALFNAVSLMSLNPEPKKKAYEVFFI</sequence>
<dbReference type="PANTHER" id="PTHR41287:SF1">
    <property type="entry name" value="PROTEIN YMFN"/>
    <property type="match status" value="1"/>
</dbReference>
<evidence type="ECO:0000259" key="1">
    <source>
        <dbReference type="Pfam" id="PF20441"/>
    </source>
</evidence>
<dbReference type="PANTHER" id="PTHR41287">
    <property type="match status" value="1"/>
</dbReference>
<organism evidence="2 3">
    <name type="scientific">Escherichia coli</name>
    <dbReference type="NCBI Taxonomy" id="562"/>
    <lineage>
        <taxon>Bacteria</taxon>
        <taxon>Pseudomonadati</taxon>
        <taxon>Pseudomonadota</taxon>
        <taxon>Gammaproteobacteria</taxon>
        <taxon>Enterobacterales</taxon>
        <taxon>Enterobacteriaceae</taxon>
        <taxon>Escherichia</taxon>
    </lineage>
</organism>
<dbReference type="GO" id="GO:0004519">
    <property type="term" value="F:endonuclease activity"/>
    <property type="evidence" value="ECO:0007669"/>
    <property type="project" value="InterPro"/>
</dbReference>
<dbReference type="Proteomes" id="UP000254079">
    <property type="component" value="Unassembled WGS sequence"/>
</dbReference>
<proteinExistence type="predicted"/>